<reference evidence="4 5" key="1">
    <citation type="submission" date="2022-05" db="EMBL/GenBank/DDBJ databases">
        <authorList>
            <consortium name="Genoscope - CEA"/>
            <person name="William W."/>
        </authorList>
    </citation>
    <scope>NUCLEOTIDE SEQUENCE [LARGE SCALE GENOMIC DNA]</scope>
</reference>
<name>A0ABN8PQ98_9CNID</name>
<evidence type="ECO:0000259" key="3">
    <source>
        <dbReference type="Pfam" id="PF00021"/>
    </source>
</evidence>
<evidence type="ECO:0000256" key="2">
    <source>
        <dbReference type="SAM" id="SignalP"/>
    </source>
</evidence>
<sequence length="193" mass="21042">MSLWRKILLVYMLAHQLPNTLNGEIVDPTSTPTQTAALSSTLTATPSATATPTETPTPIRKPAPTPKATPKPKLRCLLCHSENSWEHCDKESKVVNCAPGFDDACLTMTLNEWEKKNGTKTGKVLTRYLKYCAQHQQCSDAQCKEVGSRCTVECCTEDLCNSNAAVFATSSHHHNIITLILTAISGLATVDVR</sequence>
<evidence type="ECO:0000313" key="5">
    <source>
        <dbReference type="Proteomes" id="UP001159405"/>
    </source>
</evidence>
<organism evidence="4 5">
    <name type="scientific">Porites lobata</name>
    <dbReference type="NCBI Taxonomy" id="104759"/>
    <lineage>
        <taxon>Eukaryota</taxon>
        <taxon>Metazoa</taxon>
        <taxon>Cnidaria</taxon>
        <taxon>Anthozoa</taxon>
        <taxon>Hexacorallia</taxon>
        <taxon>Scleractinia</taxon>
        <taxon>Fungiina</taxon>
        <taxon>Poritidae</taxon>
        <taxon>Porites</taxon>
    </lineage>
</organism>
<dbReference type="InterPro" id="IPR016054">
    <property type="entry name" value="LY6_UPA_recep-like"/>
</dbReference>
<dbReference type="Proteomes" id="UP001159405">
    <property type="component" value="Unassembled WGS sequence"/>
</dbReference>
<keyword evidence="5" id="KW-1185">Reference proteome</keyword>
<accession>A0ABN8PQ98</accession>
<dbReference type="Pfam" id="PF00021">
    <property type="entry name" value="UPAR_LY6"/>
    <property type="match status" value="1"/>
</dbReference>
<dbReference type="Gene3D" id="2.10.60.10">
    <property type="entry name" value="CD59"/>
    <property type="match status" value="1"/>
</dbReference>
<feature type="signal peptide" evidence="2">
    <location>
        <begin position="1"/>
        <end position="23"/>
    </location>
</feature>
<feature type="region of interest" description="Disordered" evidence="1">
    <location>
        <begin position="39"/>
        <end position="69"/>
    </location>
</feature>
<keyword evidence="2" id="KW-0732">Signal</keyword>
<dbReference type="SUPFAM" id="SSF57302">
    <property type="entry name" value="Snake toxin-like"/>
    <property type="match status" value="1"/>
</dbReference>
<comment type="caution">
    <text evidence="4">The sequence shown here is derived from an EMBL/GenBank/DDBJ whole genome shotgun (WGS) entry which is preliminary data.</text>
</comment>
<feature type="chain" id="PRO_5045630206" description="UPAR/Ly6 domain-containing protein" evidence="2">
    <location>
        <begin position="24"/>
        <end position="193"/>
    </location>
</feature>
<dbReference type="EMBL" id="CALNXK010000077">
    <property type="protein sequence ID" value="CAH3145851.1"/>
    <property type="molecule type" value="Genomic_DNA"/>
</dbReference>
<feature type="compositionally biased region" description="Pro residues" evidence="1">
    <location>
        <begin position="59"/>
        <end position="69"/>
    </location>
</feature>
<dbReference type="InterPro" id="IPR045860">
    <property type="entry name" value="Snake_toxin-like_sf"/>
</dbReference>
<protein>
    <recommendedName>
        <fullName evidence="3">UPAR/Ly6 domain-containing protein</fullName>
    </recommendedName>
</protein>
<gene>
    <name evidence="4" type="ORF">PLOB_00044764</name>
</gene>
<evidence type="ECO:0000256" key="1">
    <source>
        <dbReference type="SAM" id="MobiDB-lite"/>
    </source>
</evidence>
<proteinExistence type="predicted"/>
<feature type="domain" description="UPAR/Ly6" evidence="3">
    <location>
        <begin position="73"/>
        <end position="162"/>
    </location>
</feature>
<feature type="compositionally biased region" description="Low complexity" evidence="1">
    <location>
        <begin position="39"/>
        <end position="58"/>
    </location>
</feature>
<evidence type="ECO:0000313" key="4">
    <source>
        <dbReference type="EMBL" id="CAH3145851.1"/>
    </source>
</evidence>